<feature type="compositionally biased region" description="Basic and acidic residues" evidence="14">
    <location>
        <begin position="362"/>
        <end position="423"/>
    </location>
</feature>
<feature type="binding site" evidence="13">
    <location>
        <begin position="426"/>
        <end position="434"/>
    </location>
    <ligand>
        <name>ATP</name>
        <dbReference type="ChEBI" id="CHEBI:30616"/>
    </ligand>
</feature>
<evidence type="ECO:0000259" key="15">
    <source>
        <dbReference type="Pfam" id="PF00814"/>
    </source>
</evidence>
<evidence type="ECO:0000256" key="5">
    <source>
        <dbReference type="ARBA" id="ARBA00022723"/>
    </source>
</evidence>
<dbReference type="NCBIfam" id="NF007174">
    <property type="entry name" value="PRK09605.1"/>
    <property type="match status" value="1"/>
</dbReference>
<comment type="catalytic activity">
    <reaction evidence="13">
        <text>L-threonyl-[protein] + ATP = O-phospho-L-threonyl-[protein] + ADP + H(+)</text>
        <dbReference type="Rhea" id="RHEA:46608"/>
        <dbReference type="Rhea" id="RHEA-COMP:11060"/>
        <dbReference type="Rhea" id="RHEA-COMP:11605"/>
        <dbReference type="ChEBI" id="CHEBI:15378"/>
        <dbReference type="ChEBI" id="CHEBI:30013"/>
        <dbReference type="ChEBI" id="CHEBI:30616"/>
        <dbReference type="ChEBI" id="CHEBI:61977"/>
        <dbReference type="ChEBI" id="CHEBI:456216"/>
        <dbReference type="EC" id="2.7.11.1"/>
    </reaction>
</comment>
<dbReference type="RefSeq" id="WP_229125276.1">
    <property type="nucleotide sequence ID" value="NZ_CP064789.1"/>
</dbReference>
<dbReference type="GeneID" id="68859757"/>
<keyword evidence="4 13" id="KW-0819">tRNA processing</keyword>
<feature type="compositionally biased region" description="Basic and acidic residues" evidence="14">
    <location>
        <begin position="608"/>
        <end position="619"/>
    </location>
</feature>
<feature type="binding site" evidence="13">
    <location>
        <position position="180"/>
    </location>
    <ligand>
        <name>L-threonylcarbamoyladenylate</name>
        <dbReference type="ChEBI" id="CHEBI:73682"/>
    </ligand>
</feature>
<keyword evidence="9 13" id="KW-0408">Iron</keyword>
<feature type="binding site" evidence="13">
    <location>
        <position position="304"/>
    </location>
    <ligand>
        <name>Fe cation</name>
        <dbReference type="ChEBI" id="CHEBI:24875"/>
    </ligand>
</feature>
<evidence type="ECO:0000256" key="10">
    <source>
        <dbReference type="ARBA" id="ARBA00023268"/>
    </source>
</evidence>
<dbReference type="GO" id="GO:0004674">
    <property type="term" value="F:protein serine/threonine kinase activity"/>
    <property type="evidence" value="ECO:0007669"/>
    <property type="project" value="UniProtKB-KW"/>
</dbReference>
<evidence type="ECO:0000256" key="12">
    <source>
        <dbReference type="ARBA" id="ARBA00048117"/>
    </source>
</evidence>
<dbReference type="InterPro" id="IPR000905">
    <property type="entry name" value="Gcp-like_dom"/>
</dbReference>
<dbReference type="NCBIfam" id="TIGR00329">
    <property type="entry name" value="gcp_kae1"/>
    <property type="match status" value="1"/>
</dbReference>
<dbReference type="GO" id="GO:0004222">
    <property type="term" value="F:metalloendopeptidase activity"/>
    <property type="evidence" value="ECO:0007669"/>
    <property type="project" value="InterPro"/>
</dbReference>
<keyword evidence="3 13" id="KW-0808">Transferase</keyword>
<dbReference type="SUPFAM" id="SSF56112">
    <property type="entry name" value="Protein kinase-like (PK-like)"/>
    <property type="match status" value="1"/>
</dbReference>
<comment type="subcellular location">
    <subcellularLocation>
        <location evidence="13">Cytoplasm</location>
    </subcellularLocation>
</comment>
<feature type="binding site" evidence="13">
    <location>
        <position position="193"/>
    </location>
    <ligand>
        <name>L-threonylcarbamoyladenylate</name>
        <dbReference type="ChEBI" id="CHEBI:73682"/>
    </ligand>
</feature>
<dbReference type="HAMAP" id="MF_01446">
    <property type="entry name" value="Kae1"/>
    <property type="match status" value="1"/>
</dbReference>
<sequence>MARSRPLRILGIEGTAWAASAAVFETTDPTRRTDDERVEIYTDAYEPDSGGIHPREAAEHMHESIPEVVAQARETAREWADERGGDDAIDAVAFSRGPGLGPCLRIVATAARATAQRFDVPLVGVNHMVAHLEIGRHRSEFASPVCLNASGANAHILGYRNGRYRVLGETMDTGVGNAIDKFTRHLGWSHPGGPKVEARAKGGEFLDLPYVVKGMDFSFSGIMSAAKQAVDSGEAVEDVCFGLQEHVFAMLTEVSERALSLTGSGQLVLGGGVAQNERLREMLASMCEQRGAEFYAPEPRFLRDNAGMIAVLGAKMYEAGDTIAIEDSRIDSNFRPDQVPVTWREEEDWTADGDSVRLGTSSRDDSVRLGNDSRDDSVRLGNDSRDDSVRLGNDSRDDSVRLGNDSRDDSVRLGNDSRNKSAHVDALQGAEATVTIEDGTVTKRRNPRVYRHERLDSRLRRERTRLEARLTSQARRVGVPTPILEDVDPERGLLVFERVGDADLRDDPAERHVRAVARHLATIHDAGFVHGDPTTRNVRIERAASDDRRYLIDFGLGYFTDDPEDYAMDLHVFDQSLTGTADDSESLIAAAREAYRTASSAPEPVLDSLREIEGRGRYQ</sequence>
<keyword evidence="11 13" id="KW-0012">Acyltransferase</keyword>
<dbReference type="GO" id="GO:0000408">
    <property type="term" value="C:EKC/KEOPS complex"/>
    <property type="evidence" value="ECO:0007669"/>
    <property type="project" value="InterPro"/>
</dbReference>
<comment type="cofactor">
    <cofactor evidence="13">
        <name>Fe(2+)</name>
        <dbReference type="ChEBI" id="CHEBI:29033"/>
    </cofactor>
    <text evidence="13">Binds 1 Fe(2+) ion per subunit.</text>
</comment>
<feature type="binding site" evidence="13">
    <location>
        <position position="131"/>
    </location>
    <ligand>
        <name>Fe cation</name>
        <dbReference type="ChEBI" id="CHEBI:24875"/>
    </ligand>
</feature>
<evidence type="ECO:0000313" key="17">
    <source>
        <dbReference type="Proteomes" id="UP000663305"/>
    </source>
</evidence>
<comment type="similarity">
    <text evidence="13">In the C-terminal section; belongs to the protein kinase superfamily. Tyr protein kinase family. BUD32 subfamily.</text>
</comment>
<dbReference type="PROSITE" id="PS01016">
    <property type="entry name" value="GLYCOPROTEASE"/>
    <property type="match status" value="1"/>
</dbReference>
<dbReference type="GO" id="GO:0061711">
    <property type="term" value="F:tRNA N(6)-L-threonylcarbamoyladenine synthase activity"/>
    <property type="evidence" value="ECO:0007669"/>
    <property type="project" value="UniProtKB-EC"/>
</dbReference>
<dbReference type="GO" id="GO:0005524">
    <property type="term" value="F:ATP binding"/>
    <property type="evidence" value="ECO:0007669"/>
    <property type="project" value="UniProtKB-UniRule"/>
</dbReference>
<evidence type="ECO:0000256" key="14">
    <source>
        <dbReference type="SAM" id="MobiDB-lite"/>
    </source>
</evidence>
<evidence type="ECO:0000256" key="11">
    <source>
        <dbReference type="ARBA" id="ARBA00023315"/>
    </source>
</evidence>
<feature type="binding site" evidence="13">
    <location>
        <position position="197"/>
    </location>
    <ligand>
        <name>L-threonylcarbamoyladenylate</name>
        <dbReference type="ChEBI" id="CHEBI:73682"/>
    </ligand>
</feature>
<feature type="region of interest" description="Disordered" evidence="14">
    <location>
        <begin position="345"/>
        <end position="426"/>
    </location>
</feature>
<accession>A0A897NDA7</accession>
<dbReference type="Proteomes" id="UP000663305">
    <property type="component" value="Chromosome"/>
</dbReference>
<name>A0A897NDA7_9EURY</name>
<keyword evidence="2 13" id="KW-0723">Serine/threonine-protein kinase</keyword>
<protein>
    <recommendedName>
        <fullName evidence="13">Probable bifunctional tRNA threonylcarbamoyladenosine biosynthesis protein</fullName>
    </recommendedName>
    <domain>
        <recommendedName>
            <fullName evidence="13">tRNA N6-adenosine threonylcarbamoyltransferase</fullName>
            <ecNumber evidence="13">2.3.1.234</ecNumber>
        </recommendedName>
        <alternativeName>
            <fullName evidence="13">tRNA threonylcarbamoyladenosine biosynthesis protein Kae1</fullName>
        </alternativeName>
        <alternativeName>
            <fullName evidence="13">t(6)A37 threonylcarbamoyladenosine biosynthesis protein Kae1</fullName>
        </alternativeName>
    </domain>
    <domain>
        <recommendedName>
            <fullName evidence="13">Serine/threonine-protein kinase Bud32</fullName>
            <ecNumber evidence="13">2.7.11.1</ecNumber>
        </recommendedName>
    </domain>
</protein>
<evidence type="ECO:0000256" key="7">
    <source>
        <dbReference type="ARBA" id="ARBA00022777"/>
    </source>
</evidence>
<organism evidence="16 17">
    <name type="scientific">Halapricum desulfuricans</name>
    <dbReference type="NCBI Taxonomy" id="2841257"/>
    <lineage>
        <taxon>Archaea</taxon>
        <taxon>Methanobacteriati</taxon>
        <taxon>Methanobacteriota</taxon>
        <taxon>Stenosarchaea group</taxon>
        <taxon>Halobacteria</taxon>
        <taxon>Halobacteriales</taxon>
        <taxon>Haloarculaceae</taxon>
        <taxon>Halapricum</taxon>
    </lineage>
</organism>
<dbReference type="Gene3D" id="3.30.420.40">
    <property type="match status" value="2"/>
</dbReference>
<dbReference type="PANTHER" id="PTHR11735:SF14">
    <property type="entry name" value="TRNA N6-ADENOSINE THREONYLCARBAMOYLTRANSFERASE"/>
    <property type="match status" value="1"/>
</dbReference>
<keyword evidence="5 13" id="KW-0479">Metal-binding</keyword>
<reference evidence="16" key="1">
    <citation type="submission" date="2020-11" db="EMBL/GenBank/DDBJ databases">
        <title>Carbohydrate-dependent, anaerobic sulfur respiration: A novel catabolism in halophilic archaea.</title>
        <authorList>
            <person name="Sorokin D.Y."/>
            <person name="Messina E."/>
            <person name="Smedile F."/>
            <person name="La Cono V."/>
            <person name="Hallsworth J.E."/>
            <person name="Yakimov M.M."/>
        </authorList>
    </citation>
    <scope>NUCLEOTIDE SEQUENCE</scope>
    <source>
        <strain evidence="16">HSR-Bgl</strain>
    </source>
</reference>
<keyword evidence="6 13" id="KW-0547">Nucleotide-binding</keyword>
<feature type="domain" description="Gcp-like" evidence="15">
    <location>
        <begin position="43"/>
        <end position="310"/>
    </location>
</feature>
<dbReference type="PANTHER" id="PTHR11735">
    <property type="entry name" value="TRNA N6-ADENOSINE THREONYLCARBAMOYLTRANSFERASE"/>
    <property type="match status" value="1"/>
</dbReference>
<dbReference type="InterPro" id="IPR017860">
    <property type="entry name" value="Peptidase_M22_CS"/>
</dbReference>
<dbReference type="NCBIfam" id="TIGR03724">
    <property type="entry name" value="arch_bud32"/>
    <property type="match status" value="1"/>
</dbReference>
<evidence type="ECO:0000256" key="4">
    <source>
        <dbReference type="ARBA" id="ARBA00022694"/>
    </source>
</evidence>
<feature type="active site" description="Proton acceptor; for kinase activity" evidence="13">
    <location>
        <position position="532"/>
    </location>
</feature>
<dbReference type="InterPro" id="IPR011009">
    <property type="entry name" value="Kinase-like_dom_sf"/>
</dbReference>
<comment type="function">
    <text evidence="13">Required for the formation of a threonylcarbamoyl group on adenosine at position 37 (t(6)A37) in tRNAs that read codons beginning with adenine. Is a component of the KEOPS complex that is probably involved in the transfer of the threonylcarbamoyl moiety of threonylcarbamoyl-AMP (TC-AMP) to the N6 group of A37. The Kae1 domain likely plays a direct catalytic role in this reaction. The Bud32 domain probably displays kinase activity that regulates Kae1 function.</text>
</comment>
<dbReference type="GO" id="GO:0005506">
    <property type="term" value="F:iron ion binding"/>
    <property type="evidence" value="ECO:0007669"/>
    <property type="project" value="UniProtKB-UniRule"/>
</dbReference>
<evidence type="ECO:0000256" key="8">
    <source>
        <dbReference type="ARBA" id="ARBA00022840"/>
    </source>
</evidence>
<comment type="catalytic activity">
    <reaction evidence="13">
        <text>L-seryl-[protein] + ATP = O-phospho-L-seryl-[protein] + ADP + H(+)</text>
        <dbReference type="Rhea" id="RHEA:17989"/>
        <dbReference type="Rhea" id="RHEA-COMP:9863"/>
        <dbReference type="Rhea" id="RHEA-COMP:11604"/>
        <dbReference type="ChEBI" id="CHEBI:15378"/>
        <dbReference type="ChEBI" id="CHEBI:29999"/>
        <dbReference type="ChEBI" id="CHEBI:30616"/>
        <dbReference type="ChEBI" id="CHEBI:83421"/>
        <dbReference type="ChEBI" id="CHEBI:456216"/>
        <dbReference type="EC" id="2.7.11.1"/>
    </reaction>
</comment>
<dbReference type="GO" id="GO:0005737">
    <property type="term" value="C:cytoplasm"/>
    <property type="evidence" value="ECO:0007669"/>
    <property type="project" value="UniProtKB-SubCell"/>
</dbReference>
<dbReference type="EMBL" id="CP064789">
    <property type="protein sequence ID" value="QSG10667.1"/>
    <property type="molecule type" value="Genomic_DNA"/>
</dbReference>
<dbReference type="InterPro" id="IPR034680">
    <property type="entry name" value="Kae1_archaea_euk"/>
</dbReference>
<keyword evidence="8 13" id="KW-0067">ATP-binding</keyword>
<comment type="subunit">
    <text evidence="13">Component of the KEOPS complex that consists of Kae1, Bud32, Cgi121 and Pcc1; the whole complex dimerizes.</text>
</comment>
<dbReference type="InterPro" id="IPR009220">
    <property type="entry name" value="tRNA_threonyl_synthase/kinase"/>
</dbReference>
<keyword evidence="10 13" id="KW-0511">Multifunctional enzyme</keyword>
<dbReference type="GO" id="GO:0002949">
    <property type="term" value="P:tRNA threonylcarbamoyladenosine modification"/>
    <property type="evidence" value="ECO:0007669"/>
    <property type="project" value="UniProtKB-UniRule"/>
</dbReference>
<keyword evidence="16" id="KW-0378">Hydrolase</keyword>
<dbReference type="SUPFAM" id="SSF53067">
    <property type="entry name" value="Actin-like ATPase domain"/>
    <property type="match status" value="1"/>
</dbReference>
<feature type="binding site" evidence="13">
    <location>
        <position position="443"/>
    </location>
    <ligand>
        <name>ATP</name>
        <dbReference type="ChEBI" id="CHEBI:30616"/>
    </ligand>
</feature>
<feature type="binding site" evidence="13">
    <location>
        <begin position="148"/>
        <end position="152"/>
    </location>
    <ligand>
        <name>L-threonylcarbamoyladenylate</name>
        <dbReference type="ChEBI" id="CHEBI:73682"/>
    </ligand>
</feature>
<evidence type="ECO:0000256" key="2">
    <source>
        <dbReference type="ARBA" id="ARBA00022527"/>
    </source>
</evidence>
<dbReference type="EC" id="2.7.11.1" evidence="13"/>
<evidence type="ECO:0000256" key="13">
    <source>
        <dbReference type="HAMAP-Rule" id="MF_01447"/>
    </source>
</evidence>
<evidence type="ECO:0000256" key="3">
    <source>
        <dbReference type="ARBA" id="ARBA00022679"/>
    </source>
</evidence>
<comment type="caution">
    <text evidence="13">Lacks conserved residue(s) required for the propagation of feature annotation.</text>
</comment>
<dbReference type="GO" id="GO:0004519">
    <property type="term" value="F:endonuclease activity"/>
    <property type="evidence" value="ECO:0007669"/>
    <property type="project" value="UniProtKB-KW"/>
</dbReference>
<dbReference type="InterPro" id="IPR017861">
    <property type="entry name" value="KAE1/TsaD"/>
</dbReference>
<dbReference type="InterPro" id="IPR043129">
    <property type="entry name" value="ATPase_NBD"/>
</dbReference>
<feature type="binding site" evidence="13">
    <location>
        <position position="127"/>
    </location>
    <ligand>
        <name>Fe cation</name>
        <dbReference type="ChEBI" id="CHEBI:24875"/>
    </ligand>
</feature>
<dbReference type="InterPro" id="IPR022495">
    <property type="entry name" value="Bud32"/>
</dbReference>
<dbReference type="HAMAP" id="MF_01447">
    <property type="entry name" value="Kae1_Bud32_arch"/>
    <property type="match status" value="1"/>
</dbReference>
<proteinExistence type="inferred from homology"/>
<comment type="catalytic activity">
    <reaction evidence="12 13">
        <text>L-threonylcarbamoyladenylate + adenosine(37) in tRNA = N(6)-L-threonylcarbamoyladenosine(37) in tRNA + AMP + H(+)</text>
        <dbReference type="Rhea" id="RHEA:37059"/>
        <dbReference type="Rhea" id="RHEA-COMP:10162"/>
        <dbReference type="Rhea" id="RHEA-COMP:10163"/>
        <dbReference type="ChEBI" id="CHEBI:15378"/>
        <dbReference type="ChEBI" id="CHEBI:73682"/>
        <dbReference type="ChEBI" id="CHEBI:74411"/>
        <dbReference type="ChEBI" id="CHEBI:74418"/>
        <dbReference type="ChEBI" id="CHEBI:456215"/>
        <dbReference type="EC" id="2.3.1.234"/>
    </reaction>
</comment>
<dbReference type="NCBIfam" id="TIGR03722">
    <property type="entry name" value="arch_KAE1"/>
    <property type="match status" value="1"/>
</dbReference>
<evidence type="ECO:0000313" key="16">
    <source>
        <dbReference type="EMBL" id="QSG10667.1"/>
    </source>
</evidence>
<gene>
    <name evidence="16" type="primary">kae1p/TsaD</name>
    <name evidence="16" type="ORF">HSBGL_0226</name>
</gene>
<feature type="region of interest" description="Disordered" evidence="14">
    <location>
        <begin position="598"/>
        <end position="619"/>
    </location>
</feature>
<dbReference type="GO" id="GO:0008270">
    <property type="term" value="F:zinc ion binding"/>
    <property type="evidence" value="ECO:0007669"/>
    <property type="project" value="InterPro"/>
</dbReference>
<dbReference type="Gene3D" id="3.30.200.20">
    <property type="entry name" value="Phosphorylase Kinase, domain 1"/>
    <property type="match status" value="1"/>
</dbReference>
<dbReference type="Pfam" id="PF00814">
    <property type="entry name" value="TsaD"/>
    <property type="match status" value="1"/>
</dbReference>
<dbReference type="EC" id="2.3.1.234" evidence="13"/>
<keyword evidence="1 13" id="KW-0963">Cytoplasm</keyword>
<keyword evidence="7 13" id="KW-0418">Kinase</keyword>
<keyword evidence="16" id="KW-0540">Nuclease</keyword>
<feature type="binding site" evidence="13">
    <location>
        <position position="276"/>
    </location>
    <ligand>
        <name>L-threonylcarbamoyladenylate</name>
        <dbReference type="ChEBI" id="CHEBI:73682"/>
    </ligand>
</feature>
<feature type="region of interest" description="Kae1" evidence="13">
    <location>
        <begin position="1"/>
        <end position="343"/>
    </location>
</feature>
<dbReference type="GO" id="GO:0004712">
    <property type="term" value="F:protein serine/threonine/tyrosine kinase activity"/>
    <property type="evidence" value="ECO:0007669"/>
    <property type="project" value="UniProtKB-UniRule"/>
</dbReference>
<dbReference type="AlphaFoldDB" id="A0A897NDA7"/>
<keyword evidence="16" id="KW-0255">Endonuclease</keyword>
<evidence type="ECO:0000256" key="9">
    <source>
        <dbReference type="ARBA" id="ARBA00023004"/>
    </source>
</evidence>
<comment type="similarity">
    <text evidence="13">In the N-terminal section; belongs to the KAE1 / TsaD family.</text>
</comment>
<dbReference type="PRINTS" id="PR00789">
    <property type="entry name" value="OSIALOPTASE"/>
</dbReference>
<evidence type="ECO:0000256" key="1">
    <source>
        <dbReference type="ARBA" id="ARBA00022490"/>
    </source>
</evidence>
<evidence type="ECO:0000256" key="6">
    <source>
        <dbReference type="ARBA" id="ARBA00022741"/>
    </source>
</evidence>
<dbReference type="Gene3D" id="1.10.510.10">
    <property type="entry name" value="Transferase(Phosphotransferase) domain 1"/>
    <property type="match status" value="1"/>
</dbReference>